<feature type="compositionally biased region" description="Polar residues" evidence="1">
    <location>
        <begin position="245"/>
        <end position="254"/>
    </location>
</feature>
<feature type="region of interest" description="Disordered" evidence="1">
    <location>
        <begin position="19"/>
        <end position="67"/>
    </location>
</feature>
<protein>
    <submittedName>
        <fullName evidence="2">Uncharacterized protein</fullName>
    </submittedName>
</protein>
<feature type="compositionally biased region" description="Acidic residues" evidence="1">
    <location>
        <begin position="229"/>
        <end position="238"/>
    </location>
</feature>
<feature type="compositionally biased region" description="Basic residues" evidence="1">
    <location>
        <begin position="167"/>
        <end position="176"/>
    </location>
</feature>
<feature type="compositionally biased region" description="Polar residues" evidence="1">
    <location>
        <begin position="105"/>
        <end position="132"/>
    </location>
</feature>
<evidence type="ECO:0000313" key="2">
    <source>
        <dbReference type="EMBL" id="CAB9519908.1"/>
    </source>
</evidence>
<comment type="caution">
    <text evidence="2">The sequence shown here is derived from an EMBL/GenBank/DDBJ whole genome shotgun (WGS) entry which is preliminary data.</text>
</comment>
<accession>A0A9N8HLT3</accession>
<organism evidence="2 3">
    <name type="scientific">Seminavis robusta</name>
    <dbReference type="NCBI Taxonomy" id="568900"/>
    <lineage>
        <taxon>Eukaryota</taxon>
        <taxon>Sar</taxon>
        <taxon>Stramenopiles</taxon>
        <taxon>Ochrophyta</taxon>
        <taxon>Bacillariophyta</taxon>
        <taxon>Bacillariophyceae</taxon>
        <taxon>Bacillariophycidae</taxon>
        <taxon>Naviculales</taxon>
        <taxon>Naviculaceae</taxon>
        <taxon>Seminavis</taxon>
    </lineage>
</organism>
<keyword evidence="3" id="KW-1185">Reference proteome</keyword>
<feature type="compositionally biased region" description="Polar residues" evidence="1">
    <location>
        <begin position="19"/>
        <end position="50"/>
    </location>
</feature>
<sequence>MQYASMQTLFDSLCQCLGTSPSLPSDGSDPTASRSPQATTPGRSSHSPVNDKNLKASPATRRTSRLELKDKQWDALFDSVTPNMNQRLAQHTHVHGGTPPASPDASPSGNRGNNNIADSGSKTPTASNSAIETAQALAKAKQAANPSRYHLNSTRDSPPPAPTRSSTKSHKRKRPICSRDDIFRSRKIGPTTRQTGCQPEGNCLNPISKFLSNHQGFANALCFATPVRDDDEEEEELKDDDRQDNNSLASDANTLNTCEDSMLLLDHKLAQMSQNQPPMPLFHDFKVPQNEPEGLRRIVDAETHSSAHLMTLWRQRQETSQQDPVVVARSSSSSSRSSNGGTSRGRARVRVAPPTVHEDEQPPSMKAASTSSSSASDRSQQAKHQPQIGEI</sequence>
<evidence type="ECO:0000256" key="1">
    <source>
        <dbReference type="SAM" id="MobiDB-lite"/>
    </source>
</evidence>
<dbReference type="AlphaFoldDB" id="A0A9N8HLT3"/>
<feature type="compositionally biased region" description="Low complexity" evidence="1">
    <location>
        <begin position="329"/>
        <end position="341"/>
    </location>
</feature>
<proteinExistence type="predicted"/>
<gene>
    <name evidence="2" type="ORF">SEMRO_1057_G236290.1</name>
</gene>
<dbReference type="EMBL" id="CAICTM010001055">
    <property type="protein sequence ID" value="CAB9519908.1"/>
    <property type="molecule type" value="Genomic_DNA"/>
</dbReference>
<feature type="region of interest" description="Disordered" evidence="1">
    <location>
        <begin position="228"/>
        <end position="254"/>
    </location>
</feature>
<feature type="region of interest" description="Disordered" evidence="1">
    <location>
        <begin position="315"/>
        <end position="391"/>
    </location>
</feature>
<dbReference type="OrthoDB" id="48473at2759"/>
<dbReference type="Proteomes" id="UP001153069">
    <property type="component" value="Unassembled WGS sequence"/>
</dbReference>
<feature type="region of interest" description="Disordered" evidence="1">
    <location>
        <begin position="92"/>
        <end position="196"/>
    </location>
</feature>
<name>A0A9N8HLT3_9STRA</name>
<reference evidence="2" key="1">
    <citation type="submission" date="2020-06" db="EMBL/GenBank/DDBJ databases">
        <authorList>
            <consortium name="Plant Systems Biology data submission"/>
        </authorList>
    </citation>
    <scope>NUCLEOTIDE SEQUENCE</scope>
    <source>
        <strain evidence="2">D6</strain>
    </source>
</reference>
<feature type="compositionally biased region" description="Low complexity" evidence="1">
    <location>
        <begin position="134"/>
        <end position="144"/>
    </location>
</feature>
<evidence type="ECO:0000313" key="3">
    <source>
        <dbReference type="Proteomes" id="UP001153069"/>
    </source>
</evidence>
<feature type="compositionally biased region" description="Low complexity" evidence="1">
    <location>
        <begin position="364"/>
        <end position="379"/>
    </location>
</feature>